<organism evidence="1 2">
    <name type="scientific">Salimicrobium halophilum</name>
    <dbReference type="NCBI Taxonomy" id="86666"/>
    <lineage>
        <taxon>Bacteria</taxon>
        <taxon>Bacillati</taxon>
        <taxon>Bacillota</taxon>
        <taxon>Bacilli</taxon>
        <taxon>Bacillales</taxon>
        <taxon>Bacillaceae</taxon>
        <taxon>Salimicrobium</taxon>
    </lineage>
</organism>
<proteinExistence type="predicted"/>
<sequence length="1050" mass="120201">MKKLLLAAGILLVLLTPILWWHWQSSEVLHTLIVDKTVPDDTYREHKGLMWIMNHEKYVDSDGDSYTLDEDYRGYDPDTDEMTSLPDDLSSFEFFYVADTYGIDTEEASPTANGGLSLQEAERITGALSENPRPFVAEFNSFSSPTKEEARTLMTDMLDIQVTGWRGRYFSSLANTSDTEIPEWAVQSYEQQTSEDWGFEGAGYLFVHEDGRINVLEADSDLSEESLTLTFSEAGKSLFGLEDSPPYPYWFDVIEANREDSVLASYEFQVTEEGEAKLQEAGIPASFPAITRSERDGAPFYYFAGDYADMDDLPGFKRIQGLPSLMKWVSFGDDSDPSPFYWKTYVPMMQKILEEARTFSPEQAASTTNEPKESPARVKSNEFEIYKDGEWTTEVIKGVNMGMAKPGAFPGEAAITEQEYARWFRQISDMNANALRVYTRHPPAFYKALKRHNDEAEEPLYVLHGVWAEEEPLEETLDSFNEESTTKFREEIKNLIDVIHGNADIPEQPGHASGTYTADISDYVAGWIIGVEWYPEMVQGTNEKHQEIGDYDGQYLFTEGASPFEHWLTSMMDFTIEYEKGTYHVERPISFTNWVTTDLLDHPSEPLPQEDLASVNPNVVQTKETFTSGMFASYHVYPYYPDFLNYDEEYLAYTDHRGEKNSYAGYLNDLISQHEMPVLIAEFGVPGSRGKTHENPFGLDQGHHSEKEQGEINKRLFEDIIAEGAMGGLVFTWQDEWFKRTWNTMDLDDPDRRPFWSNAQTNEQQFGLLAFDRLKRTIDGKGESWEDKELERKESGPLRSLAADHDERYLYLRLETAKSFSFEEQSLTIAFDTIKGQGITDVSGVPFQEGIDFRLDINSKDDASLKVDSYYDPFYYQYGYVLNSIEKKAYAENKDNGTFHPVRLALNKELTLPESGEVIPFTSYETGELTHGDADPESKDYNSLTDFSTGEGIIEIRIPWLLLNVKDPSTKQQMTDLYAGGLEASEEFESFRFAAYTQEKENGISDILPAQPEDVVDTFMNYSWEKWDIPEFEERLKKSYDIMKETFNNH</sequence>
<accession>A0A1G8R4G4</accession>
<evidence type="ECO:0000313" key="2">
    <source>
        <dbReference type="Proteomes" id="UP000199225"/>
    </source>
</evidence>
<name>A0A1G8R4G4_9BACI</name>
<gene>
    <name evidence="1" type="ORF">SAMN04490247_0818</name>
</gene>
<dbReference type="STRING" id="86666.SAMN04490247_0818"/>
<dbReference type="Gene3D" id="3.20.20.80">
    <property type="entry name" value="Glycosidases"/>
    <property type="match status" value="2"/>
</dbReference>
<dbReference type="SUPFAM" id="SSF51445">
    <property type="entry name" value="(Trans)glycosidases"/>
    <property type="match status" value="1"/>
</dbReference>
<dbReference type="OrthoDB" id="916275at2"/>
<dbReference type="Proteomes" id="UP000199225">
    <property type="component" value="Unassembled WGS sequence"/>
</dbReference>
<evidence type="ECO:0008006" key="3">
    <source>
        <dbReference type="Google" id="ProtNLM"/>
    </source>
</evidence>
<protein>
    <recommendedName>
        <fullName evidence="3">Family 2 glycosyl transferase</fullName>
    </recommendedName>
</protein>
<keyword evidence="2" id="KW-1185">Reference proteome</keyword>
<dbReference type="AlphaFoldDB" id="A0A1G8R4G4"/>
<dbReference type="EMBL" id="FNEV01000002">
    <property type="protein sequence ID" value="SDJ11862.1"/>
    <property type="molecule type" value="Genomic_DNA"/>
</dbReference>
<evidence type="ECO:0000313" key="1">
    <source>
        <dbReference type="EMBL" id="SDJ11862.1"/>
    </source>
</evidence>
<dbReference type="RefSeq" id="WP_093192912.1">
    <property type="nucleotide sequence ID" value="NZ_FNEV01000002.1"/>
</dbReference>
<reference evidence="2" key="1">
    <citation type="submission" date="2016-10" db="EMBL/GenBank/DDBJ databases">
        <authorList>
            <person name="Varghese N."/>
            <person name="Submissions S."/>
        </authorList>
    </citation>
    <scope>NUCLEOTIDE SEQUENCE [LARGE SCALE GENOMIC DNA]</scope>
    <source>
        <strain evidence="2">DSM 4771</strain>
    </source>
</reference>
<dbReference type="InterPro" id="IPR017853">
    <property type="entry name" value="GH"/>
</dbReference>